<reference evidence="1 2" key="1">
    <citation type="submission" date="2018-05" db="EMBL/GenBank/DDBJ databases">
        <title>Oceanovita maritima gen. nov., sp. nov., a marine bacterium in the family Rhodobacteraceae isolated from surface seawater of Lundu port Xiamen, China.</title>
        <authorList>
            <person name="Hetharua B.H."/>
            <person name="Min D."/>
            <person name="Liao H."/>
            <person name="Tian Y."/>
        </authorList>
    </citation>
    <scope>NUCLEOTIDE SEQUENCE [LARGE SCALE GENOMIC DNA]</scope>
    <source>
        <strain evidence="1 2">FSX-11</strain>
    </source>
</reference>
<name>A0A2V4NJK2_9RHOB</name>
<proteinExistence type="predicted"/>
<evidence type="ECO:0000313" key="2">
    <source>
        <dbReference type="Proteomes" id="UP000248012"/>
    </source>
</evidence>
<dbReference type="OrthoDB" id="3176965at2"/>
<protein>
    <submittedName>
        <fullName evidence="1">Uncharacterized protein</fullName>
    </submittedName>
</protein>
<keyword evidence="2" id="KW-1185">Reference proteome</keyword>
<dbReference type="RefSeq" id="WP_110797423.1">
    <property type="nucleotide sequence ID" value="NZ_KZ826496.1"/>
</dbReference>
<comment type="caution">
    <text evidence="1">The sequence shown here is derived from an EMBL/GenBank/DDBJ whole genome shotgun (WGS) entry which is preliminary data.</text>
</comment>
<gene>
    <name evidence="1" type="ORF">DI396_16085</name>
</gene>
<accession>A0A2V4NJK2</accession>
<evidence type="ECO:0000313" key="1">
    <source>
        <dbReference type="EMBL" id="PYC46317.1"/>
    </source>
</evidence>
<organism evidence="1 2">
    <name type="scientific">Litorivita pollutaquae</name>
    <dbReference type="NCBI Taxonomy" id="2200892"/>
    <lineage>
        <taxon>Bacteria</taxon>
        <taxon>Pseudomonadati</taxon>
        <taxon>Pseudomonadota</taxon>
        <taxon>Alphaproteobacteria</taxon>
        <taxon>Rhodobacterales</taxon>
        <taxon>Paracoccaceae</taxon>
        <taxon>Litorivita</taxon>
    </lineage>
</organism>
<sequence>MFEISLKPRSEREATIAKRVAATDKTNALDDFRGDRIDLPEIKLEISLPVYRMGNCRTFSEQQSVIAKKELDKTLFSMGQELSSVQQLQHGILRRITKAAKASIANIDEVLEAEGQREPILITATGVVVNGNRRLSAMRDLYTQDPSKFAQFAYVRCAVLPSDTSADEIDDIEAALQARPQTKLDYDWIGDAQLVRRQINKERSHEQVADQLRRRTIDIKNLLQALEEAELYLSDWRGKPGQYALVSDDAEQLFKDLPKNIAGQDAQLQNASRAIAWSLFDNRDKLSGRVYGYNAAFGKLAPEVIETVVDELGLDLSSADDESDEDFGFSIEEDDEAIDYQPFVAALKEEETRDDAVETLIDACVTAIERDKGKKNKNAALKALGQVHSKLAAIDVSMAGAATYPAMLKQIDAIEEALEKIRGKVTEAMAAKKSDAGDQSADE</sequence>
<dbReference type="EMBL" id="QFVT01000017">
    <property type="protein sequence ID" value="PYC46317.1"/>
    <property type="molecule type" value="Genomic_DNA"/>
</dbReference>
<dbReference type="AlphaFoldDB" id="A0A2V4NJK2"/>
<dbReference type="Proteomes" id="UP000248012">
    <property type="component" value="Unassembled WGS sequence"/>
</dbReference>